<dbReference type="InterPro" id="IPR004277">
    <property type="entry name" value="PSS"/>
</dbReference>
<dbReference type="Proteomes" id="UP000629468">
    <property type="component" value="Unassembled WGS sequence"/>
</dbReference>
<comment type="pathway">
    <text evidence="12">Phospholipid metabolism.</text>
</comment>
<feature type="transmembrane region" description="Helical" evidence="13">
    <location>
        <begin position="315"/>
        <end position="336"/>
    </location>
</feature>
<evidence type="ECO:0000256" key="4">
    <source>
        <dbReference type="ARBA" id="ARBA00022679"/>
    </source>
</evidence>
<protein>
    <recommendedName>
        <fullName evidence="16">Phosphatidylserine synthase 2</fullName>
    </recommendedName>
</protein>
<evidence type="ECO:0000256" key="12">
    <source>
        <dbReference type="ARBA" id="ARBA00025707"/>
    </source>
</evidence>
<dbReference type="PANTHER" id="PTHR15362">
    <property type="entry name" value="PHOSPHATIDYLINOSITOL SYNTHASE"/>
    <property type="match status" value="1"/>
</dbReference>
<evidence type="ECO:0000256" key="11">
    <source>
        <dbReference type="ARBA" id="ARBA00023264"/>
    </source>
</evidence>
<comment type="caution">
    <text evidence="14">The sequence shown here is derived from an EMBL/GenBank/DDBJ whole genome shotgun (WGS) entry which is preliminary data.</text>
</comment>
<dbReference type="Pfam" id="PF03034">
    <property type="entry name" value="PSS"/>
    <property type="match status" value="1"/>
</dbReference>
<feature type="transmembrane region" description="Helical" evidence="13">
    <location>
        <begin position="135"/>
        <end position="155"/>
    </location>
</feature>
<evidence type="ECO:0000256" key="13">
    <source>
        <dbReference type="SAM" id="Phobius"/>
    </source>
</evidence>
<feature type="transmembrane region" description="Helical" evidence="13">
    <location>
        <begin position="106"/>
        <end position="123"/>
    </location>
</feature>
<evidence type="ECO:0000256" key="3">
    <source>
        <dbReference type="ARBA" id="ARBA00022516"/>
    </source>
</evidence>
<feature type="transmembrane region" description="Helical" evidence="13">
    <location>
        <begin position="70"/>
        <end position="94"/>
    </location>
</feature>
<dbReference type="GO" id="GO:0005789">
    <property type="term" value="C:endoplasmic reticulum membrane"/>
    <property type="evidence" value="ECO:0007669"/>
    <property type="project" value="UniProtKB-SubCell"/>
</dbReference>
<gene>
    <name evidence="14" type="ORF">Agabi119p4_7608</name>
</gene>
<comment type="subcellular location">
    <subcellularLocation>
        <location evidence="1">Endoplasmic reticulum membrane</location>
        <topology evidence="1">Multi-pass membrane protein</topology>
    </subcellularLocation>
</comment>
<name>A0A8H7EZP4_AGABI</name>
<evidence type="ECO:0000256" key="6">
    <source>
        <dbReference type="ARBA" id="ARBA00022824"/>
    </source>
</evidence>
<evidence type="ECO:0000256" key="2">
    <source>
        <dbReference type="ARBA" id="ARBA00005189"/>
    </source>
</evidence>
<proteinExistence type="predicted"/>
<keyword evidence="11" id="KW-1208">Phospholipid metabolism</keyword>
<keyword evidence="7 13" id="KW-1133">Transmembrane helix</keyword>
<dbReference type="GO" id="GO:0006659">
    <property type="term" value="P:phosphatidylserine biosynthetic process"/>
    <property type="evidence" value="ECO:0007669"/>
    <property type="project" value="InterPro"/>
</dbReference>
<comment type="pathway">
    <text evidence="2">Lipid metabolism.</text>
</comment>
<sequence>MQKRFLSQNILGASKCSETLSLNFRASNFTEQGPSPGVDGTPVRWYDADRTESYTRIIPFQERHDTSVEFFYNPLTLSALTCALILLAYVAMTQDVLEEGRDKRRVGVYASIVAFLMFSMIQFRDGPFIRPHPAFWRAVLGVNLLYELGVVFLLFQDLQTARHMMTYIDPKLGVPLPEKSYAEDCSLTPQNIWNALDVFCVAHTLGWFGKAMILRDYWFCWILSIAFELAEYSLQHQLANFAECWWDHWILDVLVCNWIGTYLGMKVCQYLEVKPYSWRGFRQTRGIRPKMKRVLSQFSPHDFTAFKWGTATDPLHYFTVVLLLFVFLAAELNPFYLKTLLWMEPDHPIIILRLTFVFLCALPAVRELYQYVNHPRRAVRMGQHCWLLLATIITEILVIAKWSKGMFSEPLPATVKWGWAAGAFVLIFYPIKTFGIPSVRRYLRKRKPRVD</sequence>
<evidence type="ECO:0000313" key="14">
    <source>
        <dbReference type="EMBL" id="KAF7768365.1"/>
    </source>
</evidence>
<keyword evidence="3" id="KW-0444">Lipid biosynthesis</keyword>
<evidence type="ECO:0000256" key="1">
    <source>
        <dbReference type="ARBA" id="ARBA00004477"/>
    </source>
</evidence>
<accession>A0A8H7EZP4</accession>
<evidence type="ECO:0000256" key="9">
    <source>
        <dbReference type="ARBA" id="ARBA00023136"/>
    </source>
</evidence>
<dbReference type="AlphaFoldDB" id="A0A8H7EZP4"/>
<evidence type="ECO:0000256" key="5">
    <source>
        <dbReference type="ARBA" id="ARBA00022692"/>
    </source>
</evidence>
<evidence type="ECO:0000256" key="10">
    <source>
        <dbReference type="ARBA" id="ARBA00023209"/>
    </source>
</evidence>
<organism evidence="14 15">
    <name type="scientific">Agaricus bisporus var. burnettii</name>
    <dbReference type="NCBI Taxonomy" id="192524"/>
    <lineage>
        <taxon>Eukaryota</taxon>
        <taxon>Fungi</taxon>
        <taxon>Dikarya</taxon>
        <taxon>Basidiomycota</taxon>
        <taxon>Agaricomycotina</taxon>
        <taxon>Agaricomycetes</taxon>
        <taxon>Agaricomycetidae</taxon>
        <taxon>Agaricales</taxon>
        <taxon>Agaricineae</taxon>
        <taxon>Agaricaceae</taxon>
        <taxon>Agaricus</taxon>
    </lineage>
</organism>
<feature type="transmembrane region" description="Helical" evidence="13">
    <location>
        <begin position="348"/>
        <end position="365"/>
    </location>
</feature>
<keyword evidence="6" id="KW-0256">Endoplasmic reticulum</keyword>
<keyword evidence="4" id="KW-0808">Transferase</keyword>
<keyword evidence="8" id="KW-0443">Lipid metabolism</keyword>
<evidence type="ECO:0000313" key="15">
    <source>
        <dbReference type="Proteomes" id="UP000629468"/>
    </source>
</evidence>
<feature type="transmembrane region" description="Helical" evidence="13">
    <location>
        <begin position="417"/>
        <end position="439"/>
    </location>
</feature>
<evidence type="ECO:0008006" key="16">
    <source>
        <dbReference type="Google" id="ProtNLM"/>
    </source>
</evidence>
<evidence type="ECO:0000256" key="7">
    <source>
        <dbReference type="ARBA" id="ARBA00022989"/>
    </source>
</evidence>
<dbReference type="PANTHER" id="PTHR15362:SF7">
    <property type="entry name" value="PHOSPHATIDYLSERINE SYNTHASE 2"/>
    <property type="match status" value="1"/>
</dbReference>
<dbReference type="EMBL" id="JABXXO010000010">
    <property type="protein sequence ID" value="KAF7768365.1"/>
    <property type="molecule type" value="Genomic_DNA"/>
</dbReference>
<dbReference type="GO" id="GO:0106245">
    <property type="term" value="F:L-serine-phosphatidylethanolamine phosphatidyltransferase activity"/>
    <property type="evidence" value="ECO:0007669"/>
    <property type="project" value="InterPro"/>
</dbReference>
<reference evidence="14 15" key="1">
    <citation type="journal article" name="Sci. Rep.">
        <title>Telomere-to-telomere assembled and centromere annotated genomes of the two main subspecies of the button mushroom Agaricus bisporus reveal especially polymorphic chromosome ends.</title>
        <authorList>
            <person name="Sonnenberg A.S.M."/>
            <person name="Sedaghat-Telgerd N."/>
            <person name="Lavrijssen B."/>
            <person name="Ohm R.A."/>
            <person name="Hendrickx P.M."/>
            <person name="Scholtmeijer K."/>
            <person name="Baars J.J.P."/>
            <person name="van Peer A."/>
        </authorList>
    </citation>
    <scope>NUCLEOTIDE SEQUENCE [LARGE SCALE GENOMIC DNA]</scope>
    <source>
        <strain evidence="14 15">H119_p4</strain>
    </source>
</reference>
<keyword evidence="5 13" id="KW-0812">Transmembrane</keyword>
<feature type="transmembrane region" description="Helical" evidence="13">
    <location>
        <begin position="385"/>
        <end position="402"/>
    </location>
</feature>
<keyword evidence="10" id="KW-0594">Phospholipid biosynthesis</keyword>
<keyword evidence="9 13" id="KW-0472">Membrane</keyword>
<evidence type="ECO:0000256" key="8">
    <source>
        <dbReference type="ARBA" id="ARBA00023098"/>
    </source>
</evidence>